<dbReference type="AlphaFoldDB" id="A0A7W9FW89"/>
<organism evidence="3 4">
    <name type="scientific">Brevundimonas vesicularis</name>
    <name type="common">Pseudomonas vesicularis</name>
    <dbReference type="NCBI Taxonomy" id="41276"/>
    <lineage>
        <taxon>Bacteria</taxon>
        <taxon>Pseudomonadati</taxon>
        <taxon>Pseudomonadota</taxon>
        <taxon>Alphaproteobacteria</taxon>
        <taxon>Caulobacterales</taxon>
        <taxon>Caulobacteraceae</taxon>
        <taxon>Brevundimonas</taxon>
    </lineage>
</organism>
<dbReference type="PANTHER" id="PTHR43179:SF7">
    <property type="entry name" value="RHAMNOSYLTRANSFERASE WBBL"/>
    <property type="match status" value="1"/>
</dbReference>
<dbReference type="InterPro" id="IPR011990">
    <property type="entry name" value="TPR-like_helical_dom_sf"/>
</dbReference>
<proteinExistence type="predicted"/>
<dbReference type="InterPro" id="IPR029044">
    <property type="entry name" value="Nucleotide-diphossugar_trans"/>
</dbReference>
<dbReference type="EMBL" id="JACHLJ010000003">
    <property type="protein sequence ID" value="MBB5772651.1"/>
    <property type="molecule type" value="Genomic_DNA"/>
</dbReference>
<keyword evidence="3" id="KW-0808">Transferase</keyword>
<name>A0A7W9FW89_BREVE</name>
<dbReference type="Pfam" id="PF00535">
    <property type="entry name" value="Glycos_transf_2"/>
    <property type="match status" value="1"/>
</dbReference>
<dbReference type="InterPro" id="IPR001173">
    <property type="entry name" value="Glyco_trans_2-like"/>
</dbReference>
<protein>
    <submittedName>
        <fullName evidence="3">GT2 family glycosyltransferase/tetratricopeptide (TPR) repeat protein</fullName>
    </submittedName>
</protein>
<reference evidence="3 4" key="1">
    <citation type="submission" date="2020-08" db="EMBL/GenBank/DDBJ databases">
        <title>Functional genomics of gut bacteria from endangered species of beetles.</title>
        <authorList>
            <person name="Carlos-Shanley C."/>
        </authorList>
    </citation>
    <scope>NUCLEOTIDE SEQUENCE [LARGE SCALE GENOMIC DNA]</scope>
    <source>
        <strain evidence="3 4">S00192</strain>
    </source>
</reference>
<dbReference type="Pfam" id="PF13432">
    <property type="entry name" value="TPR_16"/>
    <property type="match status" value="1"/>
</dbReference>
<dbReference type="InterPro" id="IPR019734">
    <property type="entry name" value="TPR_rpt"/>
</dbReference>
<evidence type="ECO:0000256" key="1">
    <source>
        <dbReference type="PROSITE-ProRule" id="PRU00339"/>
    </source>
</evidence>
<dbReference type="SUPFAM" id="SSF48452">
    <property type="entry name" value="TPR-like"/>
    <property type="match status" value="1"/>
</dbReference>
<dbReference type="Proteomes" id="UP000556201">
    <property type="component" value="Unassembled WGS sequence"/>
</dbReference>
<dbReference type="SMART" id="SM00028">
    <property type="entry name" value="TPR"/>
    <property type="match status" value="2"/>
</dbReference>
<dbReference type="Gene3D" id="3.90.550.10">
    <property type="entry name" value="Spore Coat Polysaccharide Biosynthesis Protein SpsA, Chain A"/>
    <property type="match status" value="1"/>
</dbReference>
<feature type="domain" description="Glycosyltransferase 2-like" evidence="2">
    <location>
        <begin position="393"/>
        <end position="516"/>
    </location>
</feature>
<keyword evidence="1" id="KW-0802">TPR repeat</keyword>
<dbReference type="SUPFAM" id="SSF53448">
    <property type="entry name" value="Nucleotide-diphospho-sugar transferases"/>
    <property type="match status" value="1"/>
</dbReference>
<evidence type="ECO:0000259" key="2">
    <source>
        <dbReference type="Pfam" id="PF00535"/>
    </source>
</evidence>
<feature type="repeat" description="TPR" evidence="1">
    <location>
        <begin position="53"/>
        <end position="86"/>
    </location>
</feature>
<dbReference type="PANTHER" id="PTHR43179">
    <property type="entry name" value="RHAMNOSYLTRANSFERASE WBBL"/>
    <property type="match status" value="1"/>
</dbReference>
<evidence type="ECO:0000313" key="4">
    <source>
        <dbReference type="Proteomes" id="UP000556201"/>
    </source>
</evidence>
<dbReference type="Gene3D" id="1.25.40.10">
    <property type="entry name" value="Tetratricopeptide repeat domain"/>
    <property type="match status" value="1"/>
</dbReference>
<dbReference type="PROSITE" id="PS50005">
    <property type="entry name" value="TPR"/>
    <property type="match status" value="1"/>
</dbReference>
<dbReference type="GO" id="GO:0016740">
    <property type="term" value="F:transferase activity"/>
    <property type="evidence" value="ECO:0007669"/>
    <property type="project" value="UniProtKB-KW"/>
</dbReference>
<evidence type="ECO:0000313" key="3">
    <source>
        <dbReference type="EMBL" id="MBB5772651.1"/>
    </source>
</evidence>
<gene>
    <name evidence="3" type="ORF">HNP47_002667</name>
</gene>
<sequence length="705" mass="78117">MALAIAAYQMASTLDSARAGPALKLANALKDLGATEDAIARYREIIAKNGPKASILIHLGHALRQAGKSADAIESFAQALELDENSREARYMLLIMGANGRVTKTLAGPDVVHSDLLRLETSLQSVKSALHQWNADSTYPRGAWDAFKRDFPITEAPSVAAKKYLIIVNASIGHPALLRRTLLSLIDQSVASWKAIVVGMPNISHSVTSFQRTDERIDFKEDAASLLESVEAKSYDVIVSLAAGIILDDRALSWVGWGLTQTRAELLYCDHDRLKEQWSGGRIFSDPTLYGMADPILIDSRSQMPVLLAGSFVIFRELALSYVSPTEGVLSDINAVHYKLLQSRIGVCPVPHIPLTLASRLMLPDAASLMDDSEKVTPTQMLKHKDLSKDLVTVIIPTKDQSAMLVECIESLHARSRCQDRLDVIVVDNRSELQETQVAIDRMERIHGIRTIRDDAGFNWSLLNNTACAGVQEGIVVFCNNDTVMLSDGWDDQLRHDFSDQKVGVVGARLWYPDDQQQHAGIVLGFDNGAPKHEGLFSPRSDHGPDERWSSRRGAAAVTGAFLAVPVDLFHKVGGFDEVALPIAYNDVDFCLKIRELGYIVVYDPEIELVHRESKTRGLNDTQAKIAWDEGELFDLRRRWGRAVVEDPFVSPIWSRYIHRPLGGYAKPNLRAIVDYVERSNKSRPWSVRRVENGPVSHEAADIPL</sequence>
<comment type="caution">
    <text evidence="3">The sequence shown here is derived from an EMBL/GenBank/DDBJ whole genome shotgun (WGS) entry which is preliminary data.</text>
</comment>
<accession>A0A7W9FW89</accession>